<accession>A0AA42B5C3</accession>
<sequence>MADSNSSSSSPIWLFLFVVTIALSSYSAQSNGQCSQSDPNYAGTYGFYANKCNPWDLSGEDCHIHVEGWQSYDSACEVYFKPGKGWMTKILCCGVGPRSPAPPPPAPSPPPPSPPPPPPSPPPPSSPPPPPSPSPPPPSPPPPSPPPPSSPDSPPPSPSLPPPPQSPSPPCPSPEKTCKVEEIHVGFYLFKTASCSLCRSGCMKKCKSLDSIATRQTCSKESESRTLFCNCCCKANTPASVTTATFTSTTSRVNSI</sequence>
<proteinExistence type="predicted"/>
<evidence type="ECO:0000256" key="2">
    <source>
        <dbReference type="SAM" id="SignalP"/>
    </source>
</evidence>
<organism evidence="3 4">
    <name type="scientific">Papaver nudicaule</name>
    <name type="common">Iceland poppy</name>
    <dbReference type="NCBI Taxonomy" id="74823"/>
    <lineage>
        <taxon>Eukaryota</taxon>
        <taxon>Viridiplantae</taxon>
        <taxon>Streptophyta</taxon>
        <taxon>Embryophyta</taxon>
        <taxon>Tracheophyta</taxon>
        <taxon>Spermatophyta</taxon>
        <taxon>Magnoliopsida</taxon>
        <taxon>Ranunculales</taxon>
        <taxon>Papaveraceae</taxon>
        <taxon>Papaveroideae</taxon>
        <taxon>Papaver</taxon>
    </lineage>
</organism>
<feature type="signal peptide" evidence="2">
    <location>
        <begin position="1"/>
        <end position="28"/>
    </location>
</feature>
<keyword evidence="4" id="KW-1185">Reference proteome</keyword>
<name>A0AA42B5C3_PAPNU</name>
<dbReference type="Proteomes" id="UP001177140">
    <property type="component" value="Unassembled WGS sequence"/>
</dbReference>
<gene>
    <name evidence="3" type="ORF">MKW94_029227</name>
</gene>
<feature type="compositionally biased region" description="Pro residues" evidence="1">
    <location>
        <begin position="99"/>
        <end position="173"/>
    </location>
</feature>
<evidence type="ECO:0000256" key="1">
    <source>
        <dbReference type="SAM" id="MobiDB-lite"/>
    </source>
</evidence>
<comment type="caution">
    <text evidence="3">The sequence shown here is derived from an EMBL/GenBank/DDBJ whole genome shotgun (WGS) entry which is preliminary data.</text>
</comment>
<evidence type="ECO:0000313" key="4">
    <source>
        <dbReference type="Proteomes" id="UP001177140"/>
    </source>
</evidence>
<dbReference type="PANTHER" id="PTHR48125">
    <property type="entry name" value="LP07818P1"/>
    <property type="match status" value="1"/>
</dbReference>
<feature type="region of interest" description="Disordered" evidence="1">
    <location>
        <begin position="98"/>
        <end position="175"/>
    </location>
</feature>
<dbReference type="EMBL" id="JAJJMA010334133">
    <property type="protein sequence ID" value="MCL7051016.1"/>
    <property type="molecule type" value="Genomic_DNA"/>
</dbReference>
<dbReference type="AlphaFoldDB" id="A0AA42B5C3"/>
<dbReference type="PANTHER" id="PTHR48125:SF10">
    <property type="entry name" value="OS12G0136300 PROTEIN"/>
    <property type="match status" value="1"/>
</dbReference>
<reference evidence="3" key="1">
    <citation type="submission" date="2022-03" db="EMBL/GenBank/DDBJ databases">
        <title>A functionally conserved STORR gene fusion in Papaver species that diverged 16.8 million years ago.</title>
        <authorList>
            <person name="Catania T."/>
        </authorList>
    </citation>
    <scope>NUCLEOTIDE SEQUENCE</scope>
    <source>
        <strain evidence="3">S-191538</strain>
    </source>
</reference>
<protein>
    <submittedName>
        <fullName evidence="3">Uncharacterized protein</fullName>
    </submittedName>
</protein>
<feature type="chain" id="PRO_5041462892" evidence="2">
    <location>
        <begin position="29"/>
        <end position="256"/>
    </location>
</feature>
<dbReference type="PRINTS" id="PR01217">
    <property type="entry name" value="PRICHEXTENSN"/>
</dbReference>
<evidence type="ECO:0000313" key="3">
    <source>
        <dbReference type="EMBL" id="MCL7051016.1"/>
    </source>
</evidence>
<keyword evidence="2" id="KW-0732">Signal</keyword>